<sequence length="295" mass="33612">MNGLAGSMKFPQASKEQKAHTPLLAADTRHVSRKLVAKSSRDKEIVSKCLFQDIIHSMELISPRRPFKSPLSLECANTPIASSSKLHQFIAGLIRFATPFEIQARAYFIRRRSEREEEGEDGEVWLRTRPGEYRACQMERKGCRIIQRNEAKSFLRDVAGIIFSSWLRENCLLSSSRGKNLAPTGKMTAPVNREIHGMERIPAWLDEFRGRSSIRSRISVSSKLGLRSPPEIQDSSCRHRFPRENIPISHYSKPSKSRFHQGLHFAPPFNTDHRPVAHVDYHVVHLLALPAFPVL</sequence>
<reference evidence="2 3" key="1">
    <citation type="journal article" date="2019" name="Philos. Trans. R. Soc. Lond., B, Biol. Sci.">
        <title>Ant behaviour and brain gene expression of defending hosts depend on the ecological success of the intruding social parasite.</title>
        <authorList>
            <person name="Kaur R."/>
            <person name="Stoldt M."/>
            <person name="Jongepier E."/>
            <person name="Feldmeyer B."/>
            <person name="Menzel F."/>
            <person name="Bornberg-Bauer E."/>
            <person name="Foitzik S."/>
        </authorList>
    </citation>
    <scope>NUCLEOTIDE SEQUENCE [LARGE SCALE GENOMIC DNA]</scope>
    <source>
        <tissue evidence="2">Whole body</tissue>
    </source>
</reference>
<keyword evidence="3" id="KW-1185">Reference proteome</keyword>
<comment type="caution">
    <text evidence="2">The sequence shown here is derived from an EMBL/GenBank/DDBJ whole genome shotgun (WGS) entry which is preliminary data.</text>
</comment>
<evidence type="ECO:0000256" key="1">
    <source>
        <dbReference type="SAM" id="MobiDB-lite"/>
    </source>
</evidence>
<feature type="region of interest" description="Disordered" evidence="1">
    <location>
        <begin position="1"/>
        <end position="21"/>
    </location>
</feature>
<dbReference type="Proteomes" id="UP000310200">
    <property type="component" value="Unassembled WGS sequence"/>
</dbReference>
<evidence type="ECO:0000313" key="2">
    <source>
        <dbReference type="EMBL" id="TGZ39056.1"/>
    </source>
</evidence>
<proteinExistence type="predicted"/>
<name>A0A4S2JU43_9HYME</name>
<protein>
    <submittedName>
        <fullName evidence="2">Uncharacterized protein</fullName>
    </submittedName>
</protein>
<organism evidence="2 3">
    <name type="scientific">Temnothorax longispinosus</name>
    <dbReference type="NCBI Taxonomy" id="300112"/>
    <lineage>
        <taxon>Eukaryota</taxon>
        <taxon>Metazoa</taxon>
        <taxon>Ecdysozoa</taxon>
        <taxon>Arthropoda</taxon>
        <taxon>Hexapoda</taxon>
        <taxon>Insecta</taxon>
        <taxon>Pterygota</taxon>
        <taxon>Neoptera</taxon>
        <taxon>Endopterygota</taxon>
        <taxon>Hymenoptera</taxon>
        <taxon>Apocrita</taxon>
        <taxon>Aculeata</taxon>
        <taxon>Formicoidea</taxon>
        <taxon>Formicidae</taxon>
        <taxon>Myrmicinae</taxon>
        <taxon>Temnothorax</taxon>
    </lineage>
</organism>
<dbReference type="EMBL" id="QBLH01003331">
    <property type="protein sequence ID" value="TGZ39056.1"/>
    <property type="molecule type" value="Genomic_DNA"/>
</dbReference>
<accession>A0A4S2JU43</accession>
<evidence type="ECO:0000313" key="3">
    <source>
        <dbReference type="Proteomes" id="UP000310200"/>
    </source>
</evidence>
<gene>
    <name evidence="2" type="ORF">DBV15_02372</name>
</gene>
<dbReference type="AlphaFoldDB" id="A0A4S2JU43"/>